<dbReference type="Pfam" id="PF05860">
    <property type="entry name" value="TPS"/>
    <property type="match status" value="1"/>
</dbReference>
<feature type="domain" description="Filamentous haemagglutinin FhaB/tRNA nuclease CdiA-like TPS" evidence="1">
    <location>
        <begin position="103"/>
        <end position="214"/>
    </location>
</feature>
<dbReference type="KEGG" id="hbq:QI031_03045"/>
<gene>
    <name evidence="2" type="ORF">QI031_03045</name>
</gene>
<dbReference type="AlphaFoldDB" id="A0AAJ6NTN0"/>
<evidence type="ECO:0000313" key="3">
    <source>
        <dbReference type="Proteomes" id="UP001223520"/>
    </source>
</evidence>
<evidence type="ECO:0000259" key="1">
    <source>
        <dbReference type="SMART" id="SM00912"/>
    </source>
</evidence>
<protein>
    <submittedName>
        <fullName evidence="2">Filamentous hemagglutinin N-terminal domain-containing protein</fullName>
    </submittedName>
</protein>
<organism evidence="2 3">
    <name type="scientific">Halotia branconii CENA392</name>
    <dbReference type="NCBI Taxonomy" id="1539056"/>
    <lineage>
        <taxon>Bacteria</taxon>
        <taxon>Bacillati</taxon>
        <taxon>Cyanobacteriota</taxon>
        <taxon>Cyanophyceae</taxon>
        <taxon>Nostocales</taxon>
        <taxon>Nodulariaceae</taxon>
        <taxon>Halotia</taxon>
    </lineage>
</organism>
<dbReference type="EMBL" id="CP124543">
    <property type="protein sequence ID" value="WGV26503.1"/>
    <property type="molecule type" value="Genomic_DNA"/>
</dbReference>
<sequence length="475" mass="49946">MSDRKIGVWETEIRRSHNASYTPHYIRQIVLKFVYRKNSLSNEYRSIYWRSPTEQTDFSKCREKSSTQSDKTQNWRCWCIWLVVGGVFIASLPERVFAQITPDNTLPNNSSVIRDGNIFNINGGTQAGANLFHSFSEFSVPNGGAASFNNAVDIQNIISRVTGGSVSQIDGLIRSLGTANLFLINPKGIIFGQGARLDIGGSFVGTTANAIGFGDRGFFSAIEKNIPLSLLTVNPSALLFNQINQNAAIQNNSVAPAGKDPAGFSVSGLRVPDGKSLLLIGGDINMDGGILNAIGGRVELGSLAGAGKVALNTDDSNLSLSFPDHVDRSNVSLRNSAIVYVAGSGGGSIIVNARNIDVSGEGSQLTSGIGKKLGSVNAQAGDITLKATGEIKVAGSSLVGNAVRSEGRGNAGSINISSNSFSLTTDAQLITAVFVTADDQGIVQPQLSGQGNAGNININVRGTVTIANGYIFSIL</sequence>
<accession>A0AAJ6NTN0</accession>
<dbReference type="InterPro" id="IPR008638">
    <property type="entry name" value="FhaB/CdiA-like_TPS"/>
</dbReference>
<dbReference type="InterPro" id="IPR011050">
    <property type="entry name" value="Pectin_lyase_fold/virulence"/>
</dbReference>
<dbReference type="RefSeq" id="WP_281483753.1">
    <property type="nucleotide sequence ID" value="NZ_CP124543.1"/>
</dbReference>
<keyword evidence="3" id="KW-1185">Reference proteome</keyword>
<dbReference type="NCBIfam" id="TIGR01901">
    <property type="entry name" value="adhes_NPXG"/>
    <property type="match status" value="1"/>
</dbReference>
<dbReference type="Proteomes" id="UP001223520">
    <property type="component" value="Chromosome"/>
</dbReference>
<evidence type="ECO:0000313" key="2">
    <source>
        <dbReference type="EMBL" id="WGV26503.1"/>
    </source>
</evidence>
<dbReference type="SUPFAM" id="SSF51126">
    <property type="entry name" value="Pectin lyase-like"/>
    <property type="match status" value="1"/>
</dbReference>
<dbReference type="InterPro" id="IPR012334">
    <property type="entry name" value="Pectin_lyas_fold"/>
</dbReference>
<proteinExistence type="predicted"/>
<dbReference type="SMART" id="SM00912">
    <property type="entry name" value="Haemagg_act"/>
    <property type="match status" value="1"/>
</dbReference>
<dbReference type="Gene3D" id="2.160.20.10">
    <property type="entry name" value="Single-stranded right-handed beta-helix, Pectin lyase-like"/>
    <property type="match status" value="1"/>
</dbReference>
<name>A0AAJ6NTN0_9CYAN</name>
<reference evidence="2 3" key="1">
    <citation type="journal article" date="2023" name="Limnol Oceanogr Lett">
        <title>Environmental adaptations by the intertidal Antarctic cyanobacterium Halotia branconii CENA392 as revealed using long-read genome sequencing.</title>
        <authorList>
            <person name="Dextro R.B."/>
            <person name="Delbaje E."/>
            <person name="Freitas P.N.N."/>
            <person name="Geraldes V."/>
            <person name="Pinto E."/>
            <person name="Long P.F."/>
            <person name="Fiore M.F."/>
        </authorList>
    </citation>
    <scope>NUCLEOTIDE SEQUENCE [LARGE SCALE GENOMIC DNA]</scope>
    <source>
        <strain evidence="2 3">CENA392</strain>
    </source>
</reference>